<keyword evidence="1" id="KW-0732">Signal</keyword>
<evidence type="ECO:0000313" key="2">
    <source>
        <dbReference type="EMBL" id="KAK6170291.1"/>
    </source>
</evidence>
<dbReference type="AlphaFoldDB" id="A0AAN8PCT3"/>
<gene>
    <name evidence="2" type="ORF">SNE40_018714</name>
</gene>
<dbReference type="EMBL" id="JAZGQO010000014">
    <property type="protein sequence ID" value="KAK6170291.1"/>
    <property type="molecule type" value="Genomic_DNA"/>
</dbReference>
<accession>A0AAN8PCT3</accession>
<protein>
    <submittedName>
        <fullName evidence="2">Uncharacterized protein</fullName>
    </submittedName>
</protein>
<dbReference type="Proteomes" id="UP001347796">
    <property type="component" value="Unassembled WGS sequence"/>
</dbReference>
<evidence type="ECO:0000256" key="1">
    <source>
        <dbReference type="SAM" id="SignalP"/>
    </source>
</evidence>
<feature type="signal peptide" evidence="1">
    <location>
        <begin position="1"/>
        <end position="20"/>
    </location>
</feature>
<reference evidence="2 3" key="1">
    <citation type="submission" date="2024-01" db="EMBL/GenBank/DDBJ databases">
        <title>The genome of the rayed Mediterranean limpet Patella caerulea (Linnaeus, 1758).</title>
        <authorList>
            <person name="Anh-Thu Weber A."/>
            <person name="Halstead-Nussloch G."/>
        </authorList>
    </citation>
    <scope>NUCLEOTIDE SEQUENCE [LARGE SCALE GENOMIC DNA]</scope>
    <source>
        <strain evidence="2">AATW-2023a</strain>
        <tissue evidence="2">Whole specimen</tissue>
    </source>
</reference>
<keyword evidence="3" id="KW-1185">Reference proteome</keyword>
<feature type="chain" id="PRO_5042832290" evidence="1">
    <location>
        <begin position="21"/>
        <end position="290"/>
    </location>
</feature>
<sequence>MKTLVIRILVVFATTVACSAFFFSSKDQWTTLKVKFGVNLFDSTNFNSLPRTVDEAEKAGFTKISECENTDKFRGKRYIKDEDHAVVVLFDKNGYIAGLQAGVADGQKTGLEAGVETDYPFTGISPPFIKENGYSYITAYFVDPSTICETGRSKSQFEEFGTGTNLYIQTGNNPKTDNMLIPRKEAAIGDTKWTKGKCFPAMGVHYWYDLSADTDCEKFFPVFLLYNGGELNGLGWAFISNLPSTRYEHPPPSVFGKFMEVVPTCLEKDVTISTMHIYLTPAMANTCWNE</sequence>
<organism evidence="2 3">
    <name type="scientific">Patella caerulea</name>
    <name type="common">Rayed Mediterranean limpet</name>
    <dbReference type="NCBI Taxonomy" id="87958"/>
    <lineage>
        <taxon>Eukaryota</taxon>
        <taxon>Metazoa</taxon>
        <taxon>Spiralia</taxon>
        <taxon>Lophotrochozoa</taxon>
        <taxon>Mollusca</taxon>
        <taxon>Gastropoda</taxon>
        <taxon>Patellogastropoda</taxon>
        <taxon>Patelloidea</taxon>
        <taxon>Patellidae</taxon>
        <taxon>Patella</taxon>
    </lineage>
</organism>
<comment type="caution">
    <text evidence="2">The sequence shown here is derived from an EMBL/GenBank/DDBJ whole genome shotgun (WGS) entry which is preliminary data.</text>
</comment>
<name>A0AAN8PCT3_PATCE</name>
<evidence type="ECO:0000313" key="3">
    <source>
        <dbReference type="Proteomes" id="UP001347796"/>
    </source>
</evidence>
<dbReference type="PROSITE" id="PS51257">
    <property type="entry name" value="PROKAR_LIPOPROTEIN"/>
    <property type="match status" value="1"/>
</dbReference>
<proteinExistence type="predicted"/>